<gene>
    <name evidence="3" type="ORF">J4G43_006345</name>
    <name evidence="2" type="ORF">J4G43_08525</name>
</gene>
<evidence type="ECO:0000256" key="1">
    <source>
        <dbReference type="SAM" id="Phobius"/>
    </source>
</evidence>
<evidence type="ECO:0000313" key="2">
    <source>
        <dbReference type="EMBL" id="MBO1860992.1"/>
    </source>
</evidence>
<evidence type="ECO:0000313" key="3">
    <source>
        <dbReference type="EMBL" id="UEM13895.1"/>
    </source>
</evidence>
<evidence type="ECO:0000313" key="4">
    <source>
        <dbReference type="Proteomes" id="UP000664702"/>
    </source>
</evidence>
<dbReference type="AlphaFoldDB" id="A0A939RWQ0"/>
<proteinExistence type="predicted"/>
<feature type="transmembrane region" description="Helical" evidence="1">
    <location>
        <begin position="51"/>
        <end position="69"/>
    </location>
</feature>
<keyword evidence="1" id="KW-1133">Transmembrane helix</keyword>
<keyword evidence="1" id="KW-0472">Membrane</keyword>
<reference evidence="2" key="1">
    <citation type="submission" date="2021-03" db="EMBL/GenBank/DDBJ databases">
        <title>Whole Genome Sequence of Bradyrhizobium sp. Strain 144S4.</title>
        <authorList>
            <person name="Bromfield E.S.P."/>
            <person name="Cloutier S."/>
        </authorList>
    </citation>
    <scope>NUCLEOTIDE SEQUENCE [LARGE SCALE GENOMIC DNA]</scope>
    <source>
        <strain evidence="2">144S4</strain>
    </source>
</reference>
<dbReference type="EMBL" id="CP086136">
    <property type="protein sequence ID" value="UEM13895.1"/>
    <property type="molecule type" value="Genomic_DNA"/>
</dbReference>
<protein>
    <submittedName>
        <fullName evidence="2">Uncharacterized protein</fullName>
    </submittedName>
</protein>
<accession>A0A939RWQ0</accession>
<organism evidence="2">
    <name type="scientific">Bradyrhizobium barranii subsp. barranii</name>
    <dbReference type="NCBI Taxonomy" id="2823807"/>
    <lineage>
        <taxon>Bacteria</taxon>
        <taxon>Pseudomonadati</taxon>
        <taxon>Pseudomonadota</taxon>
        <taxon>Alphaproteobacteria</taxon>
        <taxon>Hyphomicrobiales</taxon>
        <taxon>Nitrobacteraceae</taxon>
        <taxon>Bradyrhizobium</taxon>
        <taxon>Bradyrhizobium barranii</taxon>
    </lineage>
</organism>
<dbReference type="KEGG" id="bban:J4G43_006345"/>
<dbReference type="Proteomes" id="UP000664702">
    <property type="component" value="Chromosome"/>
</dbReference>
<dbReference type="EMBL" id="JAGEMI010000001">
    <property type="protein sequence ID" value="MBO1860992.1"/>
    <property type="molecule type" value="Genomic_DNA"/>
</dbReference>
<dbReference type="RefSeq" id="WP_208084276.1">
    <property type="nucleotide sequence ID" value="NZ_CP086136.1"/>
</dbReference>
<name>A0A939RWQ0_9BRAD</name>
<sequence>MSIHLLWTSADSLIVAFALAFIVPQRHVLPLILMFGACDALGSALGVTMPVAGGLAAILLIACGASLVVRHPIAQRLLNASGGSMCCHRCWRSTISCRVRLMRRPLPHCRARSWPGSALPAEPSCRAGGAQACATYDRLQRLA</sequence>
<reference evidence="3 4" key="2">
    <citation type="journal article" date="2022" name="Int. J. Syst. Evol. Microbiol.">
        <title>Strains of Bradyrhizobium barranii sp. nov. associated with legumes native to Canada are symbionts of soybeans and belong to different subspecies (subsp. barranii subsp. nov. and subsp. apii subsp. nov.) and symbiovars (sv. glycinearum and sv. septentrionale).</title>
        <authorList>
            <person name="Bromfield E.S.P."/>
            <person name="Cloutier S."/>
            <person name="Wasai-Hara S."/>
            <person name="Minamisawa K."/>
        </authorList>
    </citation>
    <scope>NUCLEOTIDE SEQUENCE [LARGE SCALE GENOMIC DNA]</scope>
    <source>
        <strain evidence="3 4">144S4</strain>
    </source>
</reference>
<keyword evidence="1" id="KW-0812">Transmembrane</keyword>